<organism evidence="1 2">
    <name type="scientific">Sulfurifustis variabilis</name>
    <dbReference type="NCBI Taxonomy" id="1675686"/>
    <lineage>
        <taxon>Bacteria</taxon>
        <taxon>Pseudomonadati</taxon>
        <taxon>Pseudomonadota</taxon>
        <taxon>Gammaproteobacteria</taxon>
        <taxon>Acidiferrobacterales</taxon>
        <taxon>Acidiferrobacteraceae</taxon>
        <taxon>Sulfurifustis</taxon>
    </lineage>
</organism>
<dbReference type="Pfam" id="PF18928">
    <property type="entry name" value="DUF5677"/>
    <property type="match status" value="1"/>
</dbReference>
<evidence type="ECO:0000313" key="1">
    <source>
        <dbReference type="EMBL" id="BAU47783.1"/>
    </source>
</evidence>
<accession>A0A1B4V2L7</accession>
<dbReference type="InterPro" id="IPR043733">
    <property type="entry name" value="DUF5677"/>
</dbReference>
<reference evidence="1 2" key="1">
    <citation type="submission" date="2015-08" db="EMBL/GenBank/DDBJ databases">
        <title>Complete genome sequence of Sulfurifustis variabilis.</title>
        <authorList>
            <person name="Miura A."/>
            <person name="Kojima H."/>
            <person name="Fukui M."/>
        </authorList>
    </citation>
    <scope>NUCLEOTIDE SEQUENCE [LARGE SCALE GENOMIC DNA]</scope>
    <source>
        <strain evidence="2">skN76</strain>
    </source>
</reference>
<dbReference type="EMBL" id="AP014936">
    <property type="protein sequence ID" value="BAU47783.1"/>
    <property type="molecule type" value="Genomic_DNA"/>
</dbReference>
<proteinExistence type="predicted"/>
<evidence type="ECO:0000313" key="2">
    <source>
        <dbReference type="Proteomes" id="UP000218899"/>
    </source>
</evidence>
<dbReference type="Proteomes" id="UP000218899">
    <property type="component" value="Chromosome"/>
</dbReference>
<dbReference type="AlphaFoldDB" id="A0A1B4V2L7"/>
<gene>
    <name evidence="1" type="ORF">SVA_1208</name>
</gene>
<sequence>MNDSVVRLEDVFRRVLEESRKLRFDRSNPQQVYAACMHAAILAQFSATLTLLKEGRNDPVPGILRDLLETYADLVNLCRCPEYVVRLQTAYLAKQGRVLRLAEKLSLTNPAVRRLAGDLALREAYEKTAHRLAEYERFGLGVLPIRDRFERAGLAALHDSVYATLAIFSTHNLTDLPSRFLEDKEGHQQIAVLKPWQSELLEGFLHTLAGVIVDAYRRVTRLSPKPEADGLHQVAQALREYVSGIGGRKAA</sequence>
<dbReference type="RefSeq" id="WP_096460171.1">
    <property type="nucleotide sequence ID" value="NZ_AP014936.1"/>
</dbReference>
<protein>
    <submittedName>
        <fullName evidence="1">Uncharacterized protein</fullName>
    </submittedName>
</protein>
<dbReference type="OrthoDB" id="7064732at2"/>
<name>A0A1B4V2L7_9GAMM</name>
<dbReference type="KEGG" id="sva:SVA_1208"/>
<keyword evidence="2" id="KW-1185">Reference proteome</keyword>